<proteinExistence type="inferred from homology"/>
<evidence type="ECO:0000256" key="1">
    <source>
        <dbReference type="ARBA" id="ARBA00001933"/>
    </source>
</evidence>
<dbReference type="NCBIfam" id="NF005601">
    <property type="entry name" value="PRK07337.1"/>
    <property type="match status" value="1"/>
</dbReference>
<protein>
    <recommendedName>
        <fullName evidence="6">Aminotransferase</fullName>
        <ecNumber evidence="6">2.6.1.-</ecNumber>
    </recommendedName>
</protein>
<dbReference type="KEGG" id="rta:Rta_15180"/>
<reference evidence="9" key="1">
    <citation type="submission" date="2006-01" db="EMBL/GenBank/DDBJ databases">
        <title>Genome of the cyst-dividing bacterium Ramlibacter tataouinensis.</title>
        <authorList>
            <person name="Barakat M."/>
            <person name="Ortet P."/>
            <person name="De Luca G."/>
            <person name="Jourlin-Castelli C."/>
            <person name="Ansaldi M."/>
            <person name="Py B."/>
            <person name="Fichant G."/>
            <person name="Coutinho P."/>
            <person name="Voulhoux R."/>
            <person name="Bastien O."/>
            <person name="Roy S."/>
            <person name="Marechal E."/>
            <person name="Henrissat B."/>
            <person name="Quentin Y."/>
            <person name="Noirot P."/>
            <person name="Filloux A."/>
            <person name="Mejean V."/>
            <person name="DuBow M."/>
            <person name="Barras F."/>
            <person name="Heulin T."/>
        </authorList>
    </citation>
    <scope>NUCLEOTIDE SEQUENCE [LARGE SCALE GENOMIC DNA]</scope>
    <source>
        <strain evidence="9">ATCC BAA-407 / DSM 14655 / LMG 21543 / TTB310</strain>
    </source>
</reference>
<dbReference type="GO" id="GO:0006520">
    <property type="term" value="P:amino acid metabolic process"/>
    <property type="evidence" value="ECO:0007669"/>
    <property type="project" value="InterPro"/>
</dbReference>
<dbReference type="InterPro" id="IPR004838">
    <property type="entry name" value="NHTrfase_class1_PyrdxlP-BS"/>
</dbReference>
<accession>F5Y4V3</accession>
<dbReference type="GO" id="GO:0030170">
    <property type="term" value="F:pyridoxal phosphate binding"/>
    <property type="evidence" value="ECO:0007669"/>
    <property type="project" value="InterPro"/>
</dbReference>
<dbReference type="Gene3D" id="3.40.640.10">
    <property type="entry name" value="Type I PLP-dependent aspartate aminotransferase-like (Major domain)"/>
    <property type="match status" value="1"/>
</dbReference>
<dbReference type="PATRIC" id="fig|365046.3.peg.1548"/>
<dbReference type="Pfam" id="PF00155">
    <property type="entry name" value="Aminotran_1_2"/>
    <property type="match status" value="1"/>
</dbReference>
<evidence type="ECO:0000256" key="6">
    <source>
        <dbReference type="RuleBase" id="RU000481"/>
    </source>
</evidence>
<gene>
    <name evidence="8" type="ordered locus">Rta_15180</name>
</gene>
<reference evidence="8 9" key="2">
    <citation type="journal article" date="2011" name="PLoS ONE">
        <title>The Cyst-Dividing Bacterium Ramlibacter tataouinensis TTB310 Genome Reveals a Well-Stocked Toolbox for Adaptation to a Desert Environment.</title>
        <authorList>
            <person name="De Luca G."/>
            <person name="Barakat M."/>
            <person name="Ortet P."/>
            <person name="Fochesato S."/>
            <person name="Jourlin-Castelli C."/>
            <person name="Ansaldi M."/>
            <person name="Py B."/>
            <person name="Fichant G."/>
            <person name="Coutinho P.M."/>
            <person name="Voulhoux R."/>
            <person name="Bastien O."/>
            <person name="Marechal E."/>
            <person name="Henrissat B."/>
            <person name="Quentin Y."/>
            <person name="Noirot P."/>
            <person name="Filloux A."/>
            <person name="Mejean V."/>
            <person name="Dubow M.S."/>
            <person name="Barras F."/>
            <person name="Barbe V."/>
            <person name="Weissenbach J."/>
            <person name="Mihalcescu I."/>
            <person name="Vermeglio A."/>
            <person name="Achouak W."/>
            <person name="Heulin T."/>
        </authorList>
    </citation>
    <scope>NUCLEOTIDE SEQUENCE [LARGE SCALE GENOMIC DNA]</scope>
    <source>
        <strain evidence="9">ATCC BAA-407 / DSM 14655 / LMG 21543 / TTB310</strain>
    </source>
</reference>
<dbReference type="GO" id="GO:0008483">
    <property type="term" value="F:transaminase activity"/>
    <property type="evidence" value="ECO:0007669"/>
    <property type="project" value="UniProtKB-KW"/>
</dbReference>
<evidence type="ECO:0000256" key="4">
    <source>
        <dbReference type="ARBA" id="ARBA00022679"/>
    </source>
</evidence>
<keyword evidence="9" id="KW-1185">Reference proteome</keyword>
<dbReference type="eggNOG" id="COG0436">
    <property type="taxonomic scope" value="Bacteria"/>
</dbReference>
<keyword evidence="5" id="KW-0663">Pyridoxal phosphate</keyword>
<dbReference type="InterPro" id="IPR015424">
    <property type="entry name" value="PyrdxlP-dep_Trfase"/>
</dbReference>
<dbReference type="PANTHER" id="PTHR46383:SF2">
    <property type="entry name" value="AMINOTRANSFERASE"/>
    <property type="match status" value="1"/>
</dbReference>
<keyword evidence="4 6" id="KW-0808">Transferase</keyword>
<keyword evidence="3 6" id="KW-0032">Aminotransferase</keyword>
<dbReference type="CDD" id="cd00609">
    <property type="entry name" value="AAT_like"/>
    <property type="match status" value="1"/>
</dbReference>
<evidence type="ECO:0000259" key="7">
    <source>
        <dbReference type="Pfam" id="PF00155"/>
    </source>
</evidence>
<dbReference type="Proteomes" id="UP000008385">
    <property type="component" value="Chromosome"/>
</dbReference>
<dbReference type="RefSeq" id="WP_013900841.1">
    <property type="nucleotide sequence ID" value="NC_015677.1"/>
</dbReference>
<dbReference type="PROSITE" id="PS00105">
    <property type="entry name" value="AA_TRANSFER_CLASS_1"/>
    <property type="match status" value="1"/>
</dbReference>
<dbReference type="STRING" id="365046.Rta_15180"/>
<evidence type="ECO:0000313" key="9">
    <source>
        <dbReference type="Proteomes" id="UP000008385"/>
    </source>
</evidence>
<dbReference type="InterPro" id="IPR050596">
    <property type="entry name" value="AspAT/PAT-like"/>
</dbReference>
<evidence type="ECO:0000256" key="3">
    <source>
        <dbReference type="ARBA" id="ARBA00022576"/>
    </source>
</evidence>
<evidence type="ECO:0000256" key="2">
    <source>
        <dbReference type="ARBA" id="ARBA00007441"/>
    </source>
</evidence>
<feature type="domain" description="Aminotransferase class I/classII large" evidence="7">
    <location>
        <begin position="36"/>
        <end position="389"/>
    </location>
</feature>
<dbReference type="EMBL" id="CP000245">
    <property type="protein sequence ID" value="AEG92609.1"/>
    <property type="molecule type" value="Genomic_DNA"/>
</dbReference>
<organism evidence="8 9">
    <name type="scientific">Ramlibacter tataouinensis (strain ATCC BAA-407 / DSM 14655 / LMG 21543 / TTB310)</name>
    <dbReference type="NCBI Taxonomy" id="365046"/>
    <lineage>
        <taxon>Bacteria</taxon>
        <taxon>Pseudomonadati</taxon>
        <taxon>Pseudomonadota</taxon>
        <taxon>Betaproteobacteria</taxon>
        <taxon>Burkholderiales</taxon>
        <taxon>Comamonadaceae</taxon>
        <taxon>Ramlibacter</taxon>
    </lineage>
</organism>
<evidence type="ECO:0000256" key="5">
    <source>
        <dbReference type="ARBA" id="ARBA00022898"/>
    </source>
</evidence>
<comment type="cofactor">
    <cofactor evidence="1 6">
        <name>pyridoxal 5'-phosphate</name>
        <dbReference type="ChEBI" id="CHEBI:597326"/>
    </cofactor>
</comment>
<dbReference type="PANTHER" id="PTHR46383">
    <property type="entry name" value="ASPARTATE AMINOTRANSFERASE"/>
    <property type="match status" value="1"/>
</dbReference>
<dbReference type="AlphaFoldDB" id="F5Y4V3"/>
<dbReference type="InterPro" id="IPR004839">
    <property type="entry name" value="Aminotransferase_I/II_large"/>
</dbReference>
<dbReference type="SUPFAM" id="SSF53383">
    <property type="entry name" value="PLP-dependent transferases"/>
    <property type="match status" value="1"/>
</dbReference>
<comment type="similarity">
    <text evidence="2 6">Belongs to the class-I pyridoxal-phosphate-dependent aminotransferase family.</text>
</comment>
<sequence>MRIASRAERIEPFYVMEVAKAASALAREVAHTDRPMVFLNIGEPDFTAPPLVQEAAARAVREGLTQYTQATGLEPLRERISGWYRQRFGVDVPARRIVVTAGASAALQLACLALIDAGDEVLMPDPSYPCNRHFVSAADGRAVLVPTTAQERFQLSAAQVEAHWGGRTRGVLLASPSNPTGTSIEPGELRRIHDVVSRHGGVTLVDEIYLGLSHDPAFGQTALAIDDQVISVNSFSKYFNMTGWRLGWLVVPEALVPVVERLAQNLFICPSTVAQHAALACFEPDSIAEYERRRAEFKARRDWFIPQLQALGLQVPVVPDGAFYAWADCGDWCARLGLPGSWEFAFEVMRRAHLAVTPGRDFGSADTRRFIRFSTASSMAQLQEAVARLRALRDAAS</sequence>
<dbReference type="EC" id="2.6.1.-" evidence="6"/>
<dbReference type="OrthoDB" id="9803354at2"/>
<dbReference type="HOGENOM" id="CLU_017584_4_3_4"/>
<dbReference type="InterPro" id="IPR015421">
    <property type="entry name" value="PyrdxlP-dep_Trfase_major"/>
</dbReference>
<name>F5Y4V3_RAMTT</name>
<evidence type="ECO:0000313" key="8">
    <source>
        <dbReference type="EMBL" id="AEG92609.1"/>
    </source>
</evidence>